<gene>
    <name evidence="9" type="ORF">HNR30_004935</name>
</gene>
<dbReference type="PANTHER" id="PTHR30603:SF60">
    <property type="entry name" value="RNA POLYMERASE SIGMA FACTOR RPOD"/>
    <property type="match status" value="1"/>
</dbReference>
<keyword evidence="4 6" id="KW-0238">DNA-binding</keyword>
<evidence type="ECO:0000256" key="5">
    <source>
        <dbReference type="ARBA" id="ARBA00023163"/>
    </source>
</evidence>
<evidence type="ECO:0000256" key="6">
    <source>
        <dbReference type="RuleBase" id="RU362124"/>
    </source>
</evidence>
<dbReference type="InterPro" id="IPR007630">
    <property type="entry name" value="RNA_pol_sigma70_r4"/>
</dbReference>
<evidence type="ECO:0000259" key="8">
    <source>
        <dbReference type="PROSITE" id="PS00716"/>
    </source>
</evidence>
<dbReference type="Pfam" id="PF04542">
    <property type="entry name" value="Sigma70_r2"/>
    <property type="match status" value="1"/>
</dbReference>
<dbReference type="Pfam" id="PF04545">
    <property type="entry name" value="Sigma70_r4"/>
    <property type="match status" value="1"/>
</dbReference>
<reference evidence="9 10" key="1">
    <citation type="submission" date="2020-07" db="EMBL/GenBank/DDBJ databases">
        <title>Genomic Encyclopedia of Type Strains, Phase IV (KMG-IV): sequencing the most valuable type-strain genomes for metagenomic binning, comparative biology and taxonomic classification.</title>
        <authorList>
            <person name="Goeker M."/>
        </authorList>
    </citation>
    <scope>NUCLEOTIDE SEQUENCE [LARGE SCALE GENOMIC DNA]</scope>
    <source>
        <strain evidence="9 10">DSM 45533</strain>
    </source>
</reference>
<evidence type="ECO:0000256" key="2">
    <source>
        <dbReference type="ARBA" id="ARBA00023015"/>
    </source>
</evidence>
<dbReference type="InterPro" id="IPR050239">
    <property type="entry name" value="Sigma-70_RNA_pol_init_factors"/>
</dbReference>
<keyword evidence="2 6" id="KW-0805">Transcription regulation</keyword>
<dbReference type="Gene3D" id="1.10.10.10">
    <property type="entry name" value="Winged helix-like DNA-binding domain superfamily/Winged helix DNA-binding domain"/>
    <property type="match status" value="2"/>
</dbReference>
<dbReference type="PANTHER" id="PTHR30603">
    <property type="entry name" value="RNA POLYMERASE SIGMA FACTOR RPO"/>
    <property type="match status" value="1"/>
</dbReference>
<dbReference type="PROSITE" id="PS00715">
    <property type="entry name" value="SIGMA70_1"/>
    <property type="match status" value="1"/>
</dbReference>
<dbReference type="RefSeq" id="WP_181613025.1">
    <property type="nucleotide sequence ID" value="NZ_BAABAM010000005.1"/>
</dbReference>
<evidence type="ECO:0000313" key="10">
    <source>
        <dbReference type="Proteomes" id="UP000530928"/>
    </source>
</evidence>
<sequence>MSDSLGAYLAEIGRTRLLTADEEVELARRIEAGLYATHLIEGGPPDPSLEAIRLDGLRARERLIRSNLRLVVSAAKRFANRGLPLLDVIQEGNLGLIRAVEKFDYARGYKFSTYAMWWIRQAIERGLNDKSRTVRLPVHVGEELTRLLRAERRLLVDLGREPRPEELAEAVGRTAEQIAELRRFGQDTVSLDIAVGADGEGSIGDLIVEEDGLHVQDFMEQRVLGDSIRGWVERLPYREAYIVNARYGLAGRPVQTYREIGEHLGLTRERIRQLEKQALKRLRERRDLLAWAS</sequence>
<dbReference type="Pfam" id="PF04539">
    <property type="entry name" value="Sigma70_r3"/>
    <property type="match status" value="1"/>
</dbReference>
<dbReference type="InterPro" id="IPR014284">
    <property type="entry name" value="RNA_pol_sigma-70_dom"/>
</dbReference>
<keyword evidence="3 6" id="KW-0731">Sigma factor</keyword>
<organism evidence="9 10">
    <name type="scientific">Nonomuraea soli</name>
    <dbReference type="NCBI Taxonomy" id="1032476"/>
    <lineage>
        <taxon>Bacteria</taxon>
        <taxon>Bacillati</taxon>
        <taxon>Actinomycetota</taxon>
        <taxon>Actinomycetes</taxon>
        <taxon>Streptosporangiales</taxon>
        <taxon>Streptosporangiaceae</taxon>
        <taxon>Nonomuraea</taxon>
    </lineage>
</organism>
<keyword evidence="5 6" id="KW-0804">Transcription</keyword>
<dbReference type="InterPro" id="IPR000943">
    <property type="entry name" value="RNA_pol_sigma70"/>
</dbReference>
<comment type="caution">
    <text evidence="9">The sequence shown here is derived from an EMBL/GenBank/DDBJ whole genome shotgun (WGS) entry which is preliminary data.</text>
</comment>
<dbReference type="SUPFAM" id="SSF88946">
    <property type="entry name" value="Sigma2 domain of RNA polymerase sigma factors"/>
    <property type="match status" value="1"/>
</dbReference>
<dbReference type="FunFam" id="1.10.601.10:FF:000001">
    <property type="entry name" value="RNA polymerase sigma factor SigA"/>
    <property type="match status" value="1"/>
</dbReference>
<keyword evidence="10" id="KW-1185">Reference proteome</keyword>
<dbReference type="PROSITE" id="PS00716">
    <property type="entry name" value="SIGMA70_2"/>
    <property type="match status" value="1"/>
</dbReference>
<dbReference type="InterPro" id="IPR009042">
    <property type="entry name" value="RNA_pol_sigma70_r1_2"/>
</dbReference>
<dbReference type="SUPFAM" id="SSF88659">
    <property type="entry name" value="Sigma3 and sigma4 domains of RNA polymerase sigma factors"/>
    <property type="match status" value="2"/>
</dbReference>
<dbReference type="Pfam" id="PF00140">
    <property type="entry name" value="Sigma70_r1_2"/>
    <property type="match status" value="1"/>
</dbReference>
<comment type="similarity">
    <text evidence="1 6">Belongs to the sigma-70 factor family.</text>
</comment>
<dbReference type="InterPro" id="IPR007624">
    <property type="entry name" value="RNA_pol_sigma70_r3"/>
</dbReference>
<evidence type="ECO:0000256" key="1">
    <source>
        <dbReference type="ARBA" id="ARBA00007788"/>
    </source>
</evidence>
<evidence type="ECO:0000256" key="3">
    <source>
        <dbReference type="ARBA" id="ARBA00023082"/>
    </source>
</evidence>
<proteinExistence type="inferred from homology"/>
<dbReference type="GO" id="GO:0016987">
    <property type="term" value="F:sigma factor activity"/>
    <property type="evidence" value="ECO:0007669"/>
    <property type="project" value="UniProtKB-KW"/>
</dbReference>
<dbReference type="GO" id="GO:0006352">
    <property type="term" value="P:DNA-templated transcription initiation"/>
    <property type="evidence" value="ECO:0007669"/>
    <property type="project" value="InterPro"/>
</dbReference>
<dbReference type="PRINTS" id="PR00046">
    <property type="entry name" value="SIGMA70FCT"/>
</dbReference>
<dbReference type="InterPro" id="IPR007627">
    <property type="entry name" value="RNA_pol_sigma70_r2"/>
</dbReference>
<feature type="domain" description="RNA polymerase sigma-70" evidence="8">
    <location>
        <begin position="256"/>
        <end position="282"/>
    </location>
</feature>
<name>A0A7W0HS11_9ACTN</name>
<protein>
    <recommendedName>
        <fullName evidence="6">RNA polymerase sigma factor</fullName>
    </recommendedName>
</protein>
<comment type="function">
    <text evidence="6">Sigma factors are initiation factors that promote the attachment of RNA polymerase to specific initiation sites and are then released.</text>
</comment>
<accession>A0A7W0HS11</accession>
<feature type="domain" description="RNA polymerase sigma-70" evidence="7">
    <location>
        <begin position="87"/>
        <end position="100"/>
    </location>
</feature>
<dbReference type="InterPro" id="IPR013324">
    <property type="entry name" value="RNA_pol_sigma_r3/r4-like"/>
</dbReference>
<dbReference type="NCBIfam" id="TIGR02937">
    <property type="entry name" value="sigma70-ECF"/>
    <property type="match status" value="1"/>
</dbReference>
<dbReference type="Gene3D" id="1.10.601.10">
    <property type="entry name" value="RNA Polymerase Primary Sigma Factor"/>
    <property type="match status" value="2"/>
</dbReference>
<evidence type="ECO:0000256" key="4">
    <source>
        <dbReference type="ARBA" id="ARBA00023125"/>
    </source>
</evidence>
<dbReference type="InterPro" id="IPR013325">
    <property type="entry name" value="RNA_pol_sigma_r2"/>
</dbReference>
<dbReference type="GO" id="GO:0003677">
    <property type="term" value="F:DNA binding"/>
    <property type="evidence" value="ECO:0007669"/>
    <property type="project" value="UniProtKB-KW"/>
</dbReference>
<dbReference type="EMBL" id="JACDUR010000005">
    <property type="protein sequence ID" value="MBA2893574.1"/>
    <property type="molecule type" value="Genomic_DNA"/>
</dbReference>
<dbReference type="Proteomes" id="UP000530928">
    <property type="component" value="Unassembled WGS sequence"/>
</dbReference>
<evidence type="ECO:0000313" key="9">
    <source>
        <dbReference type="EMBL" id="MBA2893574.1"/>
    </source>
</evidence>
<dbReference type="InterPro" id="IPR036388">
    <property type="entry name" value="WH-like_DNA-bd_sf"/>
</dbReference>
<evidence type="ECO:0000259" key="7">
    <source>
        <dbReference type="PROSITE" id="PS00715"/>
    </source>
</evidence>
<dbReference type="AlphaFoldDB" id="A0A7W0HS11"/>
<dbReference type="CDD" id="cd06171">
    <property type="entry name" value="Sigma70_r4"/>
    <property type="match status" value="1"/>
</dbReference>